<feature type="transmembrane region" description="Helical" evidence="6">
    <location>
        <begin position="111"/>
        <end position="129"/>
    </location>
</feature>
<comment type="subcellular location">
    <subcellularLocation>
        <location evidence="1">Membrane</location>
        <topology evidence="1">Multi-pass membrane protein</topology>
    </subcellularLocation>
</comment>
<feature type="transmembrane region" description="Helical" evidence="6">
    <location>
        <begin position="141"/>
        <end position="162"/>
    </location>
</feature>
<evidence type="ECO:0000313" key="8">
    <source>
        <dbReference type="EMBL" id="PMD16868.1"/>
    </source>
</evidence>
<feature type="transmembrane region" description="Helical" evidence="6">
    <location>
        <begin position="233"/>
        <end position="259"/>
    </location>
</feature>
<feature type="transmembrane region" description="Helical" evidence="6">
    <location>
        <begin position="478"/>
        <end position="498"/>
    </location>
</feature>
<evidence type="ECO:0000256" key="2">
    <source>
        <dbReference type="ARBA" id="ARBA00022692"/>
    </source>
</evidence>
<dbReference type="Pfam" id="PF07690">
    <property type="entry name" value="MFS_1"/>
    <property type="match status" value="1"/>
</dbReference>
<evidence type="ECO:0000256" key="5">
    <source>
        <dbReference type="SAM" id="MobiDB-lite"/>
    </source>
</evidence>
<dbReference type="GO" id="GO:0022857">
    <property type="term" value="F:transmembrane transporter activity"/>
    <property type="evidence" value="ECO:0007669"/>
    <property type="project" value="InterPro"/>
</dbReference>
<keyword evidence="3 6" id="KW-1133">Transmembrane helix</keyword>
<dbReference type="InterPro" id="IPR036259">
    <property type="entry name" value="MFS_trans_sf"/>
</dbReference>
<dbReference type="GO" id="GO:0005886">
    <property type="term" value="C:plasma membrane"/>
    <property type="evidence" value="ECO:0007669"/>
    <property type="project" value="TreeGrafter"/>
</dbReference>
<feature type="compositionally biased region" description="Basic and acidic residues" evidence="5">
    <location>
        <begin position="26"/>
        <end position="62"/>
    </location>
</feature>
<feature type="transmembrane region" description="Helical" evidence="6">
    <location>
        <begin position="445"/>
        <end position="466"/>
    </location>
</feature>
<feature type="transmembrane region" description="Helical" evidence="6">
    <location>
        <begin position="340"/>
        <end position="364"/>
    </location>
</feature>
<name>A0A2J6PS55_9HELO</name>
<organism evidence="8 9">
    <name type="scientific">Hyaloscypha hepaticicola</name>
    <dbReference type="NCBI Taxonomy" id="2082293"/>
    <lineage>
        <taxon>Eukaryota</taxon>
        <taxon>Fungi</taxon>
        <taxon>Dikarya</taxon>
        <taxon>Ascomycota</taxon>
        <taxon>Pezizomycotina</taxon>
        <taxon>Leotiomycetes</taxon>
        <taxon>Helotiales</taxon>
        <taxon>Hyaloscyphaceae</taxon>
        <taxon>Hyaloscypha</taxon>
    </lineage>
</organism>
<protein>
    <submittedName>
        <fullName evidence="8">MFS general substrate transporter</fullName>
    </submittedName>
</protein>
<dbReference type="PANTHER" id="PTHR23502">
    <property type="entry name" value="MAJOR FACILITATOR SUPERFAMILY"/>
    <property type="match status" value="1"/>
</dbReference>
<dbReference type="EMBL" id="KZ613503">
    <property type="protein sequence ID" value="PMD16868.1"/>
    <property type="molecule type" value="Genomic_DNA"/>
</dbReference>
<dbReference type="InterPro" id="IPR020846">
    <property type="entry name" value="MFS_dom"/>
</dbReference>
<evidence type="ECO:0000256" key="3">
    <source>
        <dbReference type="ARBA" id="ARBA00022989"/>
    </source>
</evidence>
<dbReference type="PROSITE" id="PS50850">
    <property type="entry name" value="MFS"/>
    <property type="match status" value="1"/>
</dbReference>
<evidence type="ECO:0000256" key="4">
    <source>
        <dbReference type="ARBA" id="ARBA00023136"/>
    </source>
</evidence>
<dbReference type="PANTHER" id="PTHR23502:SF188">
    <property type="entry name" value="MAJOR FACILITATOR SUPERFAMILY (MFS) PROFILE DOMAIN-CONTAINING PROTEIN"/>
    <property type="match status" value="1"/>
</dbReference>
<dbReference type="SUPFAM" id="SSF103473">
    <property type="entry name" value="MFS general substrate transporter"/>
    <property type="match status" value="1"/>
</dbReference>
<dbReference type="Gene3D" id="1.20.1250.20">
    <property type="entry name" value="MFS general substrate transporter like domains"/>
    <property type="match status" value="1"/>
</dbReference>
<dbReference type="OrthoDB" id="3936150at2759"/>
<dbReference type="Proteomes" id="UP000235672">
    <property type="component" value="Unassembled WGS sequence"/>
</dbReference>
<keyword evidence="2 6" id="KW-0812">Transmembrane</keyword>
<reference evidence="8 9" key="1">
    <citation type="submission" date="2016-05" db="EMBL/GenBank/DDBJ databases">
        <title>A degradative enzymes factory behind the ericoid mycorrhizal symbiosis.</title>
        <authorList>
            <consortium name="DOE Joint Genome Institute"/>
            <person name="Martino E."/>
            <person name="Morin E."/>
            <person name="Grelet G."/>
            <person name="Kuo A."/>
            <person name="Kohler A."/>
            <person name="Daghino S."/>
            <person name="Barry K."/>
            <person name="Choi C."/>
            <person name="Cichocki N."/>
            <person name="Clum A."/>
            <person name="Copeland A."/>
            <person name="Hainaut M."/>
            <person name="Haridas S."/>
            <person name="Labutti K."/>
            <person name="Lindquist E."/>
            <person name="Lipzen A."/>
            <person name="Khouja H.-R."/>
            <person name="Murat C."/>
            <person name="Ohm R."/>
            <person name="Olson A."/>
            <person name="Spatafora J."/>
            <person name="Veneault-Fourrey C."/>
            <person name="Henrissat B."/>
            <person name="Grigoriev I."/>
            <person name="Martin F."/>
            <person name="Perotto S."/>
        </authorList>
    </citation>
    <scope>NUCLEOTIDE SEQUENCE [LARGE SCALE GENOMIC DNA]</scope>
    <source>
        <strain evidence="8 9">UAMH 7357</strain>
    </source>
</reference>
<feature type="transmembrane region" description="Helical" evidence="6">
    <location>
        <begin position="197"/>
        <end position="221"/>
    </location>
</feature>
<feature type="transmembrane region" description="Helical" evidence="6">
    <location>
        <begin position="385"/>
        <end position="404"/>
    </location>
</feature>
<feature type="transmembrane region" description="Helical" evidence="6">
    <location>
        <begin position="297"/>
        <end position="320"/>
    </location>
</feature>
<keyword evidence="9" id="KW-1185">Reference proteome</keyword>
<dbReference type="STRING" id="1745343.A0A2J6PS55"/>
<feature type="region of interest" description="Disordered" evidence="5">
    <location>
        <begin position="1"/>
        <end position="64"/>
    </location>
</feature>
<evidence type="ECO:0000259" key="7">
    <source>
        <dbReference type="PROSITE" id="PS50850"/>
    </source>
</evidence>
<dbReference type="AlphaFoldDB" id="A0A2J6PS55"/>
<keyword evidence="4 6" id="KW-0472">Membrane</keyword>
<gene>
    <name evidence="8" type="ORF">NA56DRAFT_681442</name>
</gene>
<evidence type="ECO:0000256" key="6">
    <source>
        <dbReference type="SAM" id="Phobius"/>
    </source>
</evidence>
<dbReference type="InterPro" id="IPR011701">
    <property type="entry name" value="MFS"/>
</dbReference>
<feature type="transmembrane region" description="Helical" evidence="6">
    <location>
        <begin position="410"/>
        <end position="433"/>
    </location>
</feature>
<feature type="domain" description="Major facilitator superfamily (MFS) profile" evidence="7">
    <location>
        <begin position="74"/>
        <end position="516"/>
    </location>
</feature>
<evidence type="ECO:0000256" key="1">
    <source>
        <dbReference type="ARBA" id="ARBA00004141"/>
    </source>
</evidence>
<sequence>MWSFHQYKKIGEQVRKERRNSPSVENGEKASSKSPVRKDSKGAESHDEHIFVREEGEHDPLDPKNWPLKSRVKNIAILSLLIFVQGWAGAADSMANTKASQAFHVSKEAENLSTAMYLFGISSGSLFAGPLSETVGRNPTYLVSTFCFLLFVLGAALTPTFGGQVVCRYLIGLFSSATLAINGASVRDQFRPVKRSFVFPVIAWANIAPAAIAPIVGGWIVQDPKMSWRSTEWFTLIISGVAFLVALLFLPETYFPVLLDWKAKHLRQVTGDKRYVSDHEMKASFFKRMKQVLPLPIDFFATEPVIAVLGGYLVLLYSLLFSFLSGFTFVFKQTYNLSDGLTGTCFASIALGATAFTLLAPGFYSLARRKTEYKQRASIKPEFRLWPAILTAPLLPIALFWLGWTNYASIPIWSGLGACFIFGVVLIAIYVSSYEYIIDSYGEHAAVALASITMVRYAIAGGMVMAARPMYEGIGVHWTMTLLACIATILAPAPLLFWKFGSRLRKKSKYAKGDEE</sequence>
<feature type="transmembrane region" description="Helical" evidence="6">
    <location>
        <begin position="168"/>
        <end position="185"/>
    </location>
</feature>
<accession>A0A2J6PS55</accession>
<evidence type="ECO:0000313" key="9">
    <source>
        <dbReference type="Proteomes" id="UP000235672"/>
    </source>
</evidence>
<proteinExistence type="predicted"/>
<feature type="transmembrane region" description="Helical" evidence="6">
    <location>
        <begin position="74"/>
        <end position="91"/>
    </location>
</feature>